<dbReference type="GO" id="GO:0003700">
    <property type="term" value="F:DNA-binding transcription factor activity"/>
    <property type="evidence" value="ECO:0007669"/>
    <property type="project" value="TreeGrafter"/>
</dbReference>
<feature type="domain" description="HTH tetR-type" evidence="3">
    <location>
        <begin position="40"/>
        <end position="100"/>
    </location>
</feature>
<feature type="DNA-binding region" description="H-T-H motif" evidence="2">
    <location>
        <begin position="63"/>
        <end position="82"/>
    </location>
</feature>
<sequence>MLVTNSSNPHTFSEGAAFLSIRIENPQAATRKTPRQARSRATVDAIIEAGARILSDDGWAGFTTNRVAERAGVSIGSLYQYFEDKFSLVDAIRQTHLENGMQAMRRVRAVGLTPHELAVRIVAARIEAHSIHPGLHPVLLQEIPTARARRNPASDYEVAYLSLYAKIVADFRSRQGSPADAVAGRVLSDAVDGVIHNAASRSALDDERMREELIRLIALYLSPGTDLP</sequence>
<dbReference type="PANTHER" id="PTHR30055">
    <property type="entry name" value="HTH-TYPE TRANSCRIPTIONAL REGULATOR RUTR"/>
    <property type="match status" value="1"/>
</dbReference>
<organism evidence="4 5">
    <name type="scientific">Brevundimonas aurantiaca</name>
    <dbReference type="NCBI Taxonomy" id="74316"/>
    <lineage>
        <taxon>Bacteria</taxon>
        <taxon>Pseudomonadati</taxon>
        <taxon>Pseudomonadota</taxon>
        <taxon>Alphaproteobacteria</taxon>
        <taxon>Caulobacterales</taxon>
        <taxon>Caulobacteraceae</taxon>
        <taxon>Brevundimonas</taxon>
    </lineage>
</organism>
<gene>
    <name evidence="4" type="ORF">GGQ93_002362</name>
</gene>
<dbReference type="Pfam" id="PF00440">
    <property type="entry name" value="TetR_N"/>
    <property type="match status" value="1"/>
</dbReference>
<proteinExistence type="predicted"/>
<keyword evidence="1 2" id="KW-0238">DNA-binding</keyword>
<dbReference type="Pfam" id="PF17918">
    <property type="entry name" value="TetR_C_15"/>
    <property type="match status" value="1"/>
</dbReference>
<dbReference type="InterPro" id="IPR050109">
    <property type="entry name" value="HTH-type_TetR-like_transc_reg"/>
</dbReference>
<dbReference type="InterPro" id="IPR001647">
    <property type="entry name" value="HTH_TetR"/>
</dbReference>
<dbReference type="PRINTS" id="PR00455">
    <property type="entry name" value="HTHTETR"/>
</dbReference>
<dbReference type="GO" id="GO:0000976">
    <property type="term" value="F:transcription cis-regulatory region binding"/>
    <property type="evidence" value="ECO:0007669"/>
    <property type="project" value="TreeGrafter"/>
</dbReference>
<comment type="caution">
    <text evidence="4">The sequence shown here is derived from an EMBL/GenBank/DDBJ whole genome shotgun (WGS) entry which is preliminary data.</text>
</comment>
<keyword evidence="5" id="KW-1185">Reference proteome</keyword>
<dbReference type="EMBL" id="JACHOQ010000005">
    <property type="protein sequence ID" value="MBB5740643.1"/>
    <property type="molecule type" value="Genomic_DNA"/>
</dbReference>
<dbReference type="SUPFAM" id="SSF46689">
    <property type="entry name" value="Homeodomain-like"/>
    <property type="match status" value="1"/>
</dbReference>
<dbReference type="Proteomes" id="UP000527324">
    <property type="component" value="Unassembled WGS sequence"/>
</dbReference>
<evidence type="ECO:0000256" key="1">
    <source>
        <dbReference type="ARBA" id="ARBA00023125"/>
    </source>
</evidence>
<evidence type="ECO:0000259" key="3">
    <source>
        <dbReference type="PROSITE" id="PS50977"/>
    </source>
</evidence>
<evidence type="ECO:0000256" key="2">
    <source>
        <dbReference type="PROSITE-ProRule" id="PRU00335"/>
    </source>
</evidence>
<dbReference type="PANTHER" id="PTHR30055:SF226">
    <property type="entry name" value="HTH-TYPE TRANSCRIPTIONAL REGULATOR PKSA"/>
    <property type="match status" value="1"/>
</dbReference>
<reference evidence="4 5" key="1">
    <citation type="submission" date="2020-08" db="EMBL/GenBank/DDBJ databases">
        <title>Genomic Encyclopedia of Type Strains, Phase IV (KMG-IV): sequencing the most valuable type-strain genomes for metagenomic binning, comparative biology and taxonomic classification.</title>
        <authorList>
            <person name="Goeker M."/>
        </authorList>
    </citation>
    <scope>NUCLEOTIDE SEQUENCE [LARGE SCALE GENOMIC DNA]</scope>
    <source>
        <strain evidence="4 5">DSM 4731</strain>
    </source>
</reference>
<dbReference type="AlphaFoldDB" id="A0A7W9C8C4"/>
<name>A0A7W9C8C4_9CAUL</name>
<dbReference type="Gene3D" id="1.10.357.10">
    <property type="entry name" value="Tetracycline Repressor, domain 2"/>
    <property type="match status" value="1"/>
</dbReference>
<accession>A0A7W9C8C4</accession>
<protein>
    <submittedName>
        <fullName evidence="4">AcrR family transcriptional regulator</fullName>
    </submittedName>
</protein>
<dbReference type="InterPro" id="IPR009057">
    <property type="entry name" value="Homeodomain-like_sf"/>
</dbReference>
<dbReference type="PROSITE" id="PS50977">
    <property type="entry name" value="HTH_TETR_2"/>
    <property type="match status" value="1"/>
</dbReference>
<evidence type="ECO:0000313" key="4">
    <source>
        <dbReference type="EMBL" id="MBB5740643.1"/>
    </source>
</evidence>
<dbReference type="InterPro" id="IPR041669">
    <property type="entry name" value="TetR_C_15"/>
</dbReference>
<evidence type="ECO:0000313" key="5">
    <source>
        <dbReference type="Proteomes" id="UP000527324"/>
    </source>
</evidence>